<name>A0A151J786_9HYME</name>
<keyword evidence="2" id="KW-1185">Reference proteome</keyword>
<protein>
    <submittedName>
        <fullName evidence="1">Uncharacterized protein</fullName>
    </submittedName>
</protein>
<organism evidence="1 2">
    <name type="scientific">Trachymyrmex cornetzi</name>
    <dbReference type="NCBI Taxonomy" id="471704"/>
    <lineage>
        <taxon>Eukaryota</taxon>
        <taxon>Metazoa</taxon>
        <taxon>Ecdysozoa</taxon>
        <taxon>Arthropoda</taxon>
        <taxon>Hexapoda</taxon>
        <taxon>Insecta</taxon>
        <taxon>Pterygota</taxon>
        <taxon>Neoptera</taxon>
        <taxon>Endopterygota</taxon>
        <taxon>Hymenoptera</taxon>
        <taxon>Apocrita</taxon>
        <taxon>Aculeata</taxon>
        <taxon>Formicoidea</taxon>
        <taxon>Formicidae</taxon>
        <taxon>Myrmicinae</taxon>
        <taxon>Trachymyrmex</taxon>
    </lineage>
</organism>
<evidence type="ECO:0000313" key="2">
    <source>
        <dbReference type="Proteomes" id="UP000078492"/>
    </source>
</evidence>
<gene>
    <name evidence="1" type="ORF">ALC57_08580</name>
</gene>
<accession>A0A151J786</accession>
<sequence length="109" mass="12113">MRCTDVHAYTSADDAARNHCHVAIHTNSRTRARPTGKGDLKWNIAPTGLKIEKSQNPLVAYQSSRFTVRSSSLLLSHLSQNRPNCFTAITAVKGVVNETPPRNLRFALR</sequence>
<dbReference type="EMBL" id="KQ979796">
    <property type="protein sequence ID" value="KYN19090.1"/>
    <property type="molecule type" value="Genomic_DNA"/>
</dbReference>
<dbReference type="AlphaFoldDB" id="A0A151J786"/>
<proteinExistence type="predicted"/>
<dbReference type="Proteomes" id="UP000078492">
    <property type="component" value="Unassembled WGS sequence"/>
</dbReference>
<evidence type="ECO:0000313" key="1">
    <source>
        <dbReference type="EMBL" id="KYN19090.1"/>
    </source>
</evidence>
<reference evidence="1 2" key="1">
    <citation type="submission" date="2015-09" db="EMBL/GenBank/DDBJ databases">
        <title>Trachymyrmex cornetzi WGS genome.</title>
        <authorList>
            <person name="Nygaard S."/>
            <person name="Hu H."/>
            <person name="Boomsma J."/>
            <person name="Zhang G."/>
        </authorList>
    </citation>
    <scope>NUCLEOTIDE SEQUENCE [LARGE SCALE GENOMIC DNA]</scope>
    <source>
        <strain evidence="1">Tcor2-1</strain>
        <tissue evidence="1">Whole body</tissue>
    </source>
</reference>